<evidence type="ECO:0000259" key="1">
    <source>
        <dbReference type="Pfam" id="PF00095"/>
    </source>
</evidence>
<dbReference type="Proteomes" id="UP000708208">
    <property type="component" value="Unassembled WGS sequence"/>
</dbReference>
<evidence type="ECO:0000313" key="2">
    <source>
        <dbReference type="EMBL" id="CAG7819666.1"/>
    </source>
</evidence>
<proteinExistence type="predicted"/>
<dbReference type="Pfam" id="PF00095">
    <property type="entry name" value="WAP"/>
    <property type="match status" value="1"/>
</dbReference>
<comment type="caution">
    <text evidence="2">The sequence shown here is derived from an EMBL/GenBank/DDBJ whole genome shotgun (WGS) entry which is preliminary data.</text>
</comment>
<accession>A0A8J2KTL4</accession>
<dbReference type="GO" id="GO:0005576">
    <property type="term" value="C:extracellular region"/>
    <property type="evidence" value="ECO:0007669"/>
    <property type="project" value="InterPro"/>
</dbReference>
<reference evidence="2" key="1">
    <citation type="submission" date="2021-06" db="EMBL/GenBank/DDBJ databases">
        <authorList>
            <person name="Hodson N. C."/>
            <person name="Mongue J. A."/>
            <person name="Jaron S. K."/>
        </authorList>
    </citation>
    <scope>NUCLEOTIDE SEQUENCE</scope>
</reference>
<dbReference type="AlphaFoldDB" id="A0A8J2KTL4"/>
<dbReference type="GO" id="GO:0030414">
    <property type="term" value="F:peptidase inhibitor activity"/>
    <property type="evidence" value="ECO:0007669"/>
    <property type="project" value="InterPro"/>
</dbReference>
<feature type="non-terminal residue" evidence="2">
    <location>
        <position position="1"/>
    </location>
</feature>
<keyword evidence="3" id="KW-1185">Reference proteome</keyword>
<name>A0A8J2KTL4_9HEXA</name>
<feature type="domain" description="WAP" evidence="1">
    <location>
        <begin position="143"/>
        <end position="159"/>
    </location>
</feature>
<dbReference type="InterPro" id="IPR008197">
    <property type="entry name" value="WAP_dom"/>
</dbReference>
<protein>
    <recommendedName>
        <fullName evidence="1">WAP domain-containing protein</fullName>
    </recommendedName>
</protein>
<evidence type="ECO:0000313" key="3">
    <source>
        <dbReference type="Proteomes" id="UP000708208"/>
    </source>
</evidence>
<sequence length="199" mass="22402">PCANAKCPPAPLNRTCTEYFTDSYWDCCPHYYCEEGNREMCHIKKLEPGCTSSTKEKENCTTFIDPHGCCNKYQCEGDTKPGSCPTMKHQTYVGSPIRVMGSNFTVMNASESLNEDSPAAVNSSNLMLFPPTRYSIVSFGSLLQCVGDYTCPKQMKCCSVTNSFEDPRIKRPHAPKIHFHRQTNQAIHGYCMEPDLERN</sequence>
<dbReference type="EMBL" id="CAJVCH010456056">
    <property type="protein sequence ID" value="CAG7819666.1"/>
    <property type="molecule type" value="Genomic_DNA"/>
</dbReference>
<gene>
    <name evidence="2" type="ORF">AFUS01_LOCUS30097</name>
</gene>
<organism evidence="2 3">
    <name type="scientific">Allacma fusca</name>
    <dbReference type="NCBI Taxonomy" id="39272"/>
    <lineage>
        <taxon>Eukaryota</taxon>
        <taxon>Metazoa</taxon>
        <taxon>Ecdysozoa</taxon>
        <taxon>Arthropoda</taxon>
        <taxon>Hexapoda</taxon>
        <taxon>Collembola</taxon>
        <taxon>Symphypleona</taxon>
        <taxon>Sminthuridae</taxon>
        <taxon>Allacma</taxon>
    </lineage>
</organism>